<accession>A0A2S7WVE8</accession>
<evidence type="ECO:0000313" key="2">
    <source>
        <dbReference type="Proteomes" id="UP000239068"/>
    </source>
</evidence>
<dbReference type="OrthoDB" id="1449138at2"/>
<dbReference type="AlphaFoldDB" id="A0A2S7WVE8"/>
<sequence>MIPTSIEILHALENHTHSVCHSKTENHVHEKILDCNFHFLKINQGYLTNNTYKLIIPVEETIIVNIPYNFLLDYQPLSYQLRGPPAL</sequence>
<organism evidence="1 2">
    <name type="scientific">Polaribacter glomeratus</name>
    <dbReference type="NCBI Taxonomy" id="102"/>
    <lineage>
        <taxon>Bacteria</taxon>
        <taxon>Pseudomonadati</taxon>
        <taxon>Bacteroidota</taxon>
        <taxon>Flavobacteriia</taxon>
        <taxon>Flavobacteriales</taxon>
        <taxon>Flavobacteriaceae</taxon>
    </lineage>
</organism>
<name>A0A2S7WVE8_9FLAO</name>
<comment type="caution">
    <text evidence="1">The sequence shown here is derived from an EMBL/GenBank/DDBJ whole genome shotgun (WGS) entry which is preliminary data.</text>
</comment>
<gene>
    <name evidence="1" type="ORF">BTO16_02850</name>
</gene>
<evidence type="ECO:0000313" key="1">
    <source>
        <dbReference type="EMBL" id="PQJ81570.1"/>
    </source>
</evidence>
<proteinExistence type="predicted"/>
<keyword evidence="2" id="KW-1185">Reference proteome</keyword>
<dbReference type="RefSeq" id="WP_105020144.1">
    <property type="nucleotide sequence ID" value="NZ_MSCM01000001.1"/>
</dbReference>
<protein>
    <submittedName>
        <fullName evidence="1">Uncharacterized protein</fullName>
    </submittedName>
</protein>
<reference evidence="1 2" key="1">
    <citation type="submission" date="2016-12" db="EMBL/GenBank/DDBJ databases">
        <title>Trade-off between light-utilization and light-protection in marine flavobacteria.</title>
        <authorList>
            <person name="Kumagai Y."/>
            <person name="Yoshizawa S."/>
            <person name="Kogure K."/>
            <person name="Iwasaki W."/>
        </authorList>
    </citation>
    <scope>NUCLEOTIDE SEQUENCE [LARGE SCALE GENOMIC DNA]</scope>
    <source>
        <strain evidence="1 2">ATCC 43844</strain>
    </source>
</reference>
<dbReference type="EMBL" id="MSCM01000001">
    <property type="protein sequence ID" value="PQJ81570.1"/>
    <property type="molecule type" value="Genomic_DNA"/>
</dbReference>
<dbReference type="Proteomes" id="UP000239068">
    <property type="component" value="Unassembled WGS sequence"/>
</dbReference>